<dbReference type="AlphaFoldDB" id="A0A939E0V4"/>
<dbReference type="Proteomes" id="UP000664332">
    <property type="component" value="Unassembled WGS sequence"/>
</dbReference>
<comment type="caution">
    <text evidence="5">The sequence shown here is derived from an EMBL/GenBank/DDBJ whole genome shotgun (WGS) entry which is preliminary data.</text>
</comment>
<proteinExistence type="predicted"/>
<dbReference type="InterPro" id="IPR000524">
    <property type="entry name" value="Tscrpt_reg_HTH_GntR"/>
</dbReference>
<feature type="domain" description="HTH gntR-type" evidence="4">
    <location>
        <begin position="6"/>
        <end position="74"/>
    </location>
</feature>
<dbReference type="Gene3D" id="1.10.10.10">
    <property type="entry name" value="Winged helix-like DNA-binding domain superfamily/Winged helix DNA-binding domain"/>
    <property type="match status" value="1"/>
</dbReference>
<dbReference type="SUPFAM" id="SSF46785">
    <property type="entry name" value="Winged helix' DNA-binding domain"/>
    <property type="match status" value="1"/>
</dbReference>
<dbReference type="InterPro" id="IPR036388">
    <property type="entry name" value="WH-like_DNA-bd_sf"/>
</dbReference>
<dbReference type="EMBL" id="JAFLEQ010000011">
    <property type="protein sequence ID" value="MBN9644369.1"/>
    <property type="molecule type" value="Genomic_DNA"/>
</dbReference>
<evidence type="ECO:0000313" key="5">
    <source>
        <dbReference type="EMBL" id="MBN9644369.1"/>
    </source>
</evidence>
<evidence type="ECO:0000256" key="1">
    <source>
        <dbReference type="ARBA" id="ARBA00023015"/>
    </source>
</evidence>
<accession>A0A939E0V4</accession>
<dbReference type="GO" id="GO:0003677">
    <property type="term" value="F:DNA binding"/>
    <property type="evidence" value="ECO:0007669"/>
    <property type="project" value="UniProtKB-KW"/>
</dbReference>
<keyword evidence="1" id="KW-0805">Transcription regulation</keyword>
<gene>
    <name evidence="5" type="ORF">JZY06_07065</name>
</gene>
<sequence>MDDAQGPLFEQIARLIVDAIVAGSLNPGDRAPSQNELARFHNVNPATARKGLSILVERNILHKRRGLGMFVTDDAKQLILADRTRDFAADYVAPLVREARALNISGTHLHDLIDQALLDQVDRADTPSGPDALPGR</sequence>
<keyword evidence="2" id="KW-0238">DNA-binding</keyword>
<organism evidence="5 6">
    <name type="scientific">Corynebacterium mendelii</name>
    <dbReference type="NCBI Taxonomy" id="2765362"/>
    <lineage>
        <taxon>Bacteria</taxon>
        <taxon>Bacillati</taxon>
        <taxon>Actinomycetota</taxon>
        <taxon>Actinomycetes</taxon>
        <taxon>Mycobacteriales</taxon>
        <taxon>Corynebacteriaceae</taxon>
        <taxon>Corynebacterium</taxon>
    </lineage>
</organism>
<evidence type="ECO:0000256" key="2">
    <source>
        <dbReference type="ARBA" id="ARBA00023125"/>
    </source>
</evidence>
<dbReference type="InterPro" id="IPR036390">
    <property type="entry name" value="WH_DNA-bd_sf"/>
</dbReference>
<reference evidence="5" key="1">
    <citation type="submission" date="2021-03" db="EMBL/GenBank/DDBJ databases">
        <authorList>
            <person name="Sun Q."/>
        </authorList>
    </citation>
    <scope>NUCLEOTIDE SEQUENCE</scope>
    <source>
        <strain evidence="5">CCM 8862</strain>
    </source>
</reference>
<evidence type="ECO:0000259" key="4">
    <source>
        <dbReference type="PROSITE" id="PS50949"/>
    </source>
</evidence>
<dbReference type="SMART" id="SM00345">
    <property type="entry name" value="HTH_GNTR"/>
    <property type="match status" value="1"/>
</dbReference>
<dbReference type="GO" id="GO:0003700">
    <property type="term" value="F:DNA-binding transcription factor activity"/>
    <property type="evidence" value="ECO:0007669"/>
    <property type="project" value="InterPro"/>
</dbReference>
<dbReference type="RefSeq" id="WP_207278854.1">
    <property type="nucleotide sequence ID" value="NZ_JAFLEQ010000011.1"/>
</dbReference>
<protein>
    <submittedName>
        <fullName evidence="5">GntR family transcriptional regulator</fullName>
    </submittedName>
</protein>
<evidence type="ECO:0000256" key="3">
    <source>
        <dbReference type="ARBA" id="ARBA00023163"/>
    </source>
</evidence>
<dbReference type="CDD" id="cd07377">
    <property type="entry name" value="WHTH_GntR"/>
    <property type="match status" value="1"/>
</dbReference>
<dbReference type="PANTHER" id="PTHR38445:SF10">
    <property type="entry name" value="GNTR-FAMILY TRANSCRIPTIONAL REGULATOR"/>
    <property type="match status" value="1"/>
</dbReference>
<keyword evidence="6" id="KW-1185">Reference proteome</keyword>
<dbReference type="PANTHER" id="PTHR38445">
    <property type="entry name" value="HTH-TYPE TRANSCRIPTIONAL REPRESSOR YTRA"/>
    <property type="match status" value="1"/>
</dbReference>
<dbReference type="Pfam" id="PF00392">
    <property type="entry name" value="GntR"/>
    <property type="match status" value="1"/>
</dbReference>
<keyword evidence="3" id="KW-0804">Transcription</keyword>
<dbReference type="PROSITE" id="PS50949">
    <property type="entry name" value="HTH_GNTR"/>
    <property type="match status" value="1"/>
</dbReference>
<evidence type="ECO:0000313" key="6">
    <source>
        <dbReference type="Proteomes" id="UP000664332"/>
    </source>
</evidence>
<name>A0A939E0V4_9CORY</name>